<dbReference type="OrthoDB" id="9791101at2"/>
<dbReference type="SMART" id="SM01321">
    <property type="entry name" value="Y1_Tnp"/>
    <property type="match status" value="1"/>
</dbReference>
<dbReference type="Pfam" id="PF01797">
    <property type="entry name" value="Y1_Tnp"/>
    <property type="match status" value="1"/>
</dbReference>
<dbReference type="InterPro" id="IPR052715">
    <property type="entry name" value="RAYT_transposase"/>
</dbReference>
<dbReference type="AlphaFoldDB" id="A0A1H0QH44"/>
<dbReference type="InterPro" id="IPR036515">
    <property type="entry name" value="Transposase_17_sf"/>
</dbReference>
<dbReference type="SUPFAM" id="SSF143422">
    <property type="entry name" value="Transposase IS200-like"/>
    <property type="match status" value="1"/>
</dbReference>
<dbReference type="InterPro" id="IPR002686">
    <property type="entry name" value="Transposase_17"/>
</dbReference>
<accession>A0A1H0QH44</accession>
<dbReference type="PANTHER" id="PTHR36966">
    <property type="entry name" value="REP-ASSOCIATED TYROSINE TRANSPOSASE"/>
    <property type="match status" value="1"/>
</dbReference>
<dbReference type="GO" id="GO:0004803">
    <property type="term" value="F:transposase activity"/>
    <property type="evidence" value="ECO:0007669"/>
    <property type="project" value="InterPro"/>
</dbReference>
<name>A0A1H0QH44_9PSED</name>
<feature type="domain" description="Transposase IS200-like" evidence="1">
    <location>
        <begin position="20"/>
        <end position="135"/>
    </location>
</feature>
<dbReference type="PANTHER" id="PTHR36966:SF1">
    <property type="entry name" value="REP-ASSOCIATED TYROSINE TRANSPOSASE"/>
    <property type="match status" value="1"/>
</dbReference>
<keyword evidence="3" id="KW-1185">Reference proteome</keyword>
<dbReference type="STRING" id="198616.SAMN05216193_1241"/>
<dbReference type="RefSeq" id="WP_084314972.1">
    <property type="nucleotide sequence ID" value="NZ_FNIJ01000024.1"/>
</dbReference>
<dbReference type="NCBIfam" id="NF047646">
    <property type="entry name" value="REP_Tyr_transpos"/>
    <property type="match status" value="1"/>
</dbReference>
<gene>
    <name evidence="2" type="ORF">SAMN05216193_1241</name>
</gene>
<protein>
    <submittedName>
        <fullName evidence="2">REP element-mobilizing transposase RayT</fullName>
    </submittedName>
</protein>
<dbReference type="GO" id="GO:0043565">
    <property type="term" value="F:sequence-specific DNA binding"/>
    <property type="evidence" value="ECO:0007669"/>
    <property type="project" value="TreeGrafter"/>
</dbReference>
<evidence type="ECO:0000313" key="2">
    <source>
        <dbReference type="EMBL" id="SDP16627.1"/>
    </source>
</evidence>
<proteinExistence type="predicted"/>
<dbReference type="Proteomes" id="UP000242957">
    <property type="component" value="Unassembled WGS sequence"/>
</dbReference>
<dbReference type="EMBL" id="FNIJ01000024">
    <property type="protein sequence ID" value="SDP16627.1"/>
    <property type="molecule type" value="Genomic_DNA"/>
</dbReference>
<sequence>MDSSLFAHRGHALRSGRFSEPGRAYLLTAVTHNRRPLFTDWHAARLLVAELRRAHDEQQVDSLAWVIMPDHLHWLVQLGSLPLPSLMQSIKSRSAIALHRAGFGQVGRLWQKGFHDHALRHEEALQEVARYIVANPLRAGLVKRIGDYPLWDAVWV</sequence>
<evidence type="ECO:0000313" key="3">
    <source>
        <dbReference type="Proteomes" id="UP000242957"/>
    </source>
</evidence>
<evidence type="ECO:0000259" key="1">
    <source>
        <dbReference type="SMART" id="SM01321"/>
    </source>
</evidence>
<reference evidence="3" key="1">
    <citation type="submission" date="2016-10" db="EMBL/GenBank/DDBJ databases">
        <authorList>
            <person name="Varghese N."/>
            <person name="Submissions S."/>
        </authorList>
    </citation>
    <scope>NUCLEOTIDE SEQUENCE [LARGE SCALE GENOMIC DNA]</scope>
    <source>
        <strain evidence="3">JCM 21621</strain>
    </source>
</reference>
<organism evidence="2 3">
    <name type="scientific">Pseudomonas jinjuensis</name>
    <dbReference type="NCBI Taxonomy" id="198616"/>
    <lineage>
        <taxon>Bacteria</taxon>
        <taxon>Pseudomonadati</taxon>
        <taxon>Pseudomonadota</taxon>
        <taxon>Gammaproteobacteria</taxon>
        <taxon>Pseudomonadales</taxon>
        <taxon>Pseudomonadaceae</taxon>
        <taxon>Pseudomonas</taxon>
    </lineage>
</organism>
<dbReference type="GO" id="GO:0006313">
    <property type="term" value="P:DNA transposition"/>
    <property type="evidence" value="ECO:0007669"/>
    <property type="project" value="InterPro"/>
</dbReference>
<dbReference type="Gene3D" id="3.30.70.1290">
    <property type="entry name" value="Transposase IS200-like"/>
    <property type="match status" value="1"/>
</dbReference>